<feature type="repeat" description="FG-GAP" evidence="10">
    <location>
        <begin position="282"/>
        <end position="347"/>
    </location>
</feature>
<feature type="repeat" description="FG-GAP" evidence="10">
    <location>
        <begin position="372"/>
        <end position="427"/>
    </location>
</feature>
<evidence type="ECO:0000256" key="2">
    <source>
        <dbReference type="ARBA" id="ARBA00008054"/>
    </source>
</evidence>
<feature type="repeat" description="FG-GAP" evidence="10">
    <location>
        <begin position="433"/>
        <end position="498"/>
    </location>
</feature>
<keyword evidence="11" id="KW-1133">Transmembrane helix</keyword>
<dbReference type="InterPro" id="IPR028994">
    <property type="entry name" value="Integrin_alpha_N"/>
</dbReference>
<dbReference type="InterPro" id="IPR048286">
    <property type="entry name" value="Integrin_alpha_Ig-like_3"/>
</dbReference>
<dbReference type="GO" id="GO:0008305">
    <property type="term" value="C:integrin complex"/>
    <property type="evidence" value="ECO:0007669"/>
    <property type="project" value="InterPro"/>
</dbReference>
<feature type="chain" id="PRO_5043102679" description="Integrin alpha third immunoglobulin-like domain-containing protein" evidence="11">
    <location>
        <begin position="19"/>
        <end position="1273"/>
    </location>
</feature>
<dbReference type="SUPFAM" id="SSF69318">
    <property type="entry name" value="Integrin alpha N-terminal domain"/>
    <property type="match status" value="1"/>
</dbReference>
<dbReference type="Gene3D" id="2.60.40.1530">
    <property type="entry name" value="ntegrin, alpha v. Chain A, domain 4"/>
    <property type="match status" value="1"/>
</dbReference>
<dbReference type="Proteomes" id="UP001497525">
    <property type="component" value="Unassembled WGS sequence"/>
</dbReference>
<dbReference type="PANTHER" id="PTHR23220:SF122">
    <property type="entry name" value="INTEGRIN ALPHA-PS1"/>
    <property type="match status" value="1"/>
</dbReference>
<sequence>MLKLISYSFTTLFSLCFGFNIDTHAPVIRAGSSNSNFGFSIIGHTLTSKEKGVVIGSPKSGENGEVYWCPEGRESCRLVDIDVKSLARVGKFNDSLLGYSMSSLSGSSPQRITVCAPRLTRSSVSLVFVSGGCFEVDEDLTKASLYSASVSICQENPDAAQFIELRHCTMGGAVSLHPGVPEHVFIGGPYFYHAKGMGTIIDTKTFISRTTSVNDLERNTLMGSALDTSDRIFAPRSDFDKHIHVAYGGPGVPVTSSVTDRTGLGLVLIYPADQTRGNLTIEPVARIEGQRFGSRFGHSLLFVDVNGDGWDDLIVGAPYQHFEALQGGLPQYGAVFVFLNQQPKFPSPVHDRSGKNPFGYESSDDYQVITPPKKRQKYSTPSLSGYGATLTKIGDINHDGYQDFAVGAPYGNTGGMVFIYHGTKSGRIGPPAQVISAADILTTTKLRGFGFAVGLQNVDLDNNGYPDLAVGAPMSDSVAILRTRPIIRFDVYLVLPDGSVDLPSNLNSLPDCTIEAQSLTGYKAATVRCLDTKLFATYSSIYGLTCDSGKKYTLSVLLKSDPVIQWLLEGLEDSRPGSHRPFQRNVEQCGAIRDPNAPIDLPTNPIHSVLAVAPVSFINEQPVEDFGEKALPFFHTNESANLEALKTPGGYVTLQVKASCRNGDRIGTEPDLAELNSAENLRLFFRDTDLIDQSKPISIGAKWNADIPNPTPSTHDINKYPIADPRKNSQILQLNFTNQCTDKVCCPRLRVTYTAKVTRDKQGPVVYVGDDKTQEIEIKVQVDNIGPDPAFMLALLSEYSPTLLEIDPTVRKVHNVRSDAAMCHLANPLMPGQTAECTIRWLVVGHQLTVQMASFFVNSSLVMASNIRTTVDGSLTNQLKVNVKMIVKVSVSSLIEPKTVYFSGNVSDGIKSIAVENQIGDARLFLKLEIRNERTHSLVPASKLVIDWPYEFVGDPAEPHGKYLLYLLDTPRVTQYLLPTLEKVTSNITSVICDSRALKKLVNPHHYRIFSSLRRPTDSVPVRSEPVDLPPGHPNSYPPLSEGLVLKPYSTSSEEPEENRNRRQTTISCYNGKVRCVPIVCELGKLSYKAGPITLELEARLWDNTMREEFSQVFLTQLEILATWRADVKYGIDMDGSDHALGKVVLEIRNNLEPRPIPPKYMSLYIGLAVFGGVLLLAVLVLILYKAGFFKRKRFFRRQPRGGRPLSQAHKQGSRGDRSISERPAAMQRLEPRPLRPGGPQLPSGIVPYSSVHTSNQHPELTNEDPDQRVSYR</sequence>
<comment type="subcellular location">
    <subcellularLocation>
        <location evidence="1 11">Membrane</location>
        <topology evidence="1 11">Single-pass type I membrane protein</topology>
    </subcellularLocation>
</comment>
<dbReference type="GO" id="GO:0007160">
    <property type="term" value="P:cell-matrix adhesion"/>
    <property type="evidence" value="ECO:0007669"/>
    <property type="project" value="TreeGrafter"/>
</dbReference>
<evidence type="ECO:0000256" key="9">
    <source>
        <dbReference type="ARBA" id="ARBA00023180"/>
    </source>
</evidence>
<evidence type="ECO:0000256" key="11">
    <source>
        <dbReference type="RuleBase" id="RU003762"/>
    </source>
</evidence>
<dbReference type="Gene3D" id="1.20.5.930">
    <property type="entry name" value="Bicelle-embedded integrin alpha(iib) transmembrane segment"/>
    <property type="match status" value="1"/>
</dbReference>
<dbReference type="SMART" id="SM00191">
    <property type="entry name" value="Int_alpha"/>
    <property type="match status" value="5"/>
</dbReference>
<evidence type="ECO:0000256" key="3">
    <source>
        <dbReference type="ARBA" id="ARBA00022729"/>
    </source>
</evidence>
<evidence type="ECO:0000256" key="1">
    <source>
        <dbReference type="ARBA" id="ARBA00004479"/>
    </source>
</evidence>
<accession>A0AAV2TRY8</accession>
<dbReference type="InterPro" id="IPR013519">
    <property type="entry name" value="Int_alpha_beta-p"/>
</dbReference>
<evidence type="ECO:0000256" key="6">
    <source>
        <dbReference type="ARBA" id="ARBA00023037"/>
    </source>
</evidence>
<dbReference type="PROSITE" id="PS51470">
    <property type="entry name" value="FG_GAP"/>
    <property type="match status" value="3"/>
</dbReference>
<dbReference type="InterPro" id="IPR000413">
    <property type="entry name" value="Integrin_alpha"/>
</dbReference>
<keyword evidence="8 11" id="KW-0675">Receptor</keyword>
<keyword evidence="5 11" id="KW-0130">Cell adhesion</keyword>
<dbReference type="GO" id="GO:0005178">
    <property type="term" value="F:integrin binding"/>
    <property type="evidence" value="ECO:0007669"/>
    <property type="project" value="TreeGrafter"/>
</dbReference>
<feature type="transmembrane region" description="Helical" evidence="11">
    <location>
        <begin position="1164"/>
        <end position="1185"/>
    </location>
</feature>
<keyword evidence="7 11" id="KW-0472">Membrane</keyword>
<evidence type="ECO:0000313" key="14">
    <source>
        <dbReference type="EMBL" id="CAL5139128.1"/>
    </source>
</evidence>
<evidence type="ECO:0000256" key="7">
    <source>
        <dbReference type="ARBA" id="ARBA00023136"/>
    </source>
</evidence>
<dbReference type="PRINTS" id="PR01185">
    <property type="entry name" value="INTEGRINA"/>
</dbReference>
<keyword evidence="3 11" id="KW-0732">Signal</keyword>
<reference evidence="14" key="1">
    <citation type="submission" date="2024-06" db="EMBL/GenBank/DDBJ databases">
        <authorList>
            <person name="Liu X."/>
            <person name="Lenzi L."/>
            <person name="Haldenby T S."/>
            <person name="Uol C."/>
        </authorList>
    </citation>
    <scope>NUCLEOTIDE SEQUENCE</scope>
</reference>
<keyword evidence="6 11" id="KW-0401">Integrin</keyword>
<dbReference type="PANTHER" id="PTHR23220">
    <property type="entry name" value="INTEGRIN ALPHA"/>
    <property type="match status" value="1"/>
</dbReference>
<keyword evidence="4" id="KW-0677">Repeat</keyword>
<dbReference type="InterPro" id="IPR018184">
    <property type="entry name" value="Integrin_alpha_C_CS"/>
</dbReference>
<dbReference type="AlphaFoldDB" id="A0AAV2TRY8"/>
<evidence type="ECO:0000256" key="12">
    <source>
        <dbReference type="SAM" id="MobiDB-lite"/>
    </source>
</evidence>
<dbReference type="PROSITE" id="PS00242">
    <property type="entry name" value="INTEGRIN_ALPHA"/>
    <property type="match status" value="1"/>
</dbReference>
<evidence type="ECO:0000256" key="8">
    <source>
        <dbReference type="ARBA" id="ARBA00023170"/>
    </source>
</evidence>
<dbReference type="SUPFAM" id="SSF69179">
    <property type="entry name" value="Integrin domains"/>
    <property type="match status" value="2"/>
</dbReference>
<name>A0AAV2TRY8_CALDB</name>
<gene>
    <name evidence="14" type="ORF">CDAUBV1_LOCUS14173</name>
</gene>
<feature type="compositionally biased region" description="Low complexity" evidence="12">
    <location>
        <begin position="1236"/>
        <end position="1245"/>
    </location>
</feature>
<evidence type="ECO:0000259" key="13">
    <source>
        <dbReference type="Pfam" id="PF20806"/>
    </source>
</evidence>
<feature type="signal peptide" evidence="11">
    <location>
        <begin position="1"/>
        <end position="18"/>
    </location>
</feature>
<dbReference type="GO" id="GO:0007229">
    <property type="term" value="P:integrin-mediated signaling pathway"/>
    <property type="evidence" value="ECO:0007669"/>
    <property type="project" value="UniProtKB-KW"/>
</dbReference>
<comment type="caution">
    <text evidence="14">The sequence shown here is derived from an EMBL/GenBank/DDBJ whole genome shotgun (WGS) entry which is preliminary data.</text>
</comment>
<evidence type="ECO:0000256" key="5">
    <source>
        <dbReference type="ARBA" id="ARBA00022889"/>
    </source>
</evidence>
<dbReference type="EMBL" id="CAXLJL010000589">
    <property type="protein sequence ID" value="CAL5139128.1"/>
    <property type="molecule type" value="Genomic_DNA"/>
</dbReference>
<keyword evidence="9" id="KW-0325">Glycoprotein</keyword>
<evidence type="ECO:0000256" key="4">
    <source>
        <dbReference type="ARBA" id="ARBA00022737"/>
    </source>
</evidence>
<dbReference type="Gene3D" id="2.130.10.130">
    <property type="entry name" value="Integrin alpha, N-terminal"/>
    <property type="match status" value="1"/>
</dbReference>
<organism evidence="14 15">
    <name type="scientific">Calicophoron daubneyi</name>
    <name type="common">Rumen fluke</name>
    <name type="synonym">Paramphistomum daubneyi</name>
    <dbReference type="NCBI Taxonomy" id="300641"/>
    <lineage>
        <taxon>Eukaryota</taxon>
        <taxon>Metazoa</taxon>
        <taxon>Spiralia</taxon>
        <taxon>Lophotrochozoa</taxon>
        <taxon>Platyhelminthes</taxon>
        <taxon>Trematoda</taxon>
        <taxon>Digenea</taxon>
        <taxon>Plagiorchiida</taxon>
        <taxon>Pronocephalata</taxon>
        <taxon>Paramphistomoidea</taxon>
        <taxon>Paramphistomidae</taxon>
        <taxon>Calicophoron</taxon>
    </lineage>
</organism>
<dbReference type="InterPro" id="IPR032695">
    <property type="entry name" value="Integrin_dom_sf"/>
</dbReference>
<dbReference type="GO" id="GO:0009897">
    <property type="term" value="C:external side of plasma membrane"/>
    <property type="evidence" value="ECO:0007669"/>
    <property type="project" value="TreeGrafter"/>
</dbReference>
<feature type="region of interest" description="Disordered" evidence="12">
    <location>
        <begin position="1017"/>
        <end position="1043"/>
    </location>
</feature>
<dbReference type="InterPro" id="IPR013517">
    <property type="entry name" value="FG-GAP"/>
</dbReference>
<feature type="compositionally biased region" description="Pro residues" evidence="12">
    <location>
        <begin position="1028"/>
        <end position="1037"/>
    </location>
</feature>
<comment type="similarity">
    <text evidence="2 11">Belongs to the integrin alpha chain family.</text>
</comment>
<evidence type="ECO:0000256" key="10">
    <source>
        <dbReference type="PROSITE-ProRule" id="PRU00803"/>
    </source>
</evidence>
<dbReference type="GO" id="GO:0098609">
    <property type="term" value="P:cell-cell adhesion"/>
    <property type="evidence" value="ECO:0007669"/>
    <property type="project" value="TreeGrafter"/>
</dbReference>
<evidence type="ECO:0000313" key="15">
    <source>
        <dbReference type="Proteomes" id="UP001497525"/>
    </source>
</evidence>
<proteinExistence type="inferred from homology"/>
<dbReference type="GO" id="GO:0033627">
    <property type="term" value="P:cell adhesion mediated by integrin"/>
    <property type="evidence" value="ECO:0007669"/>
    <property type="project" value="TreeGrafter"/>
</dbReference>
<dbReference type="Pfam" id="PF01839">
    <property type="entry name" value="FG-GAP"/>
    <property type="match status" value="3"/>
</dbReference>
<protein>
    <recommendedName>
        <fullName evidence="13">Integrin alpha third immunoglobulin-like domain-containing protein</fullName>
    </recommendedName>
</protein>
<feature type="region of interest" description="Disordered" evidence="12">
    <location>
        <begin position="1200"/>
        <end position="1273"/>
    </location>
</feature>
<keyword evidence="11" id="KW-0812">Transmembrane</keyword>
<dbReference type="Pfam" id="PF20806">
    <property type="entry name" value="Integrin_A_Ig_3"/>
    <property type="match status" value="1"/>
</dbReference>
<feature type="compositionally biased region" description="Polar residues" evidence="12">
    <location>
        <begin position="1251"/>
        <end position="1260"/>
    </location>
</feature>
<feature type="domain" description="Integrin alpha third immunoglobulin-like" evidence="13">
    <location>
        <begin position="889"/>
        <end position="1122"/>
    </location>
</feature>